<sequence>MIIRPRGGIGVRKISHIKVTQALTMAAQLAPAETEEDTVCANYTPTENNARVYARIEPLLVRSTCDEVNSYLTAPVNTWKEIVRGVGLDLDPNQLREMILQPRNPKALEVKRFKDTATIIVSFDGLEVPNYVMCVASVLNYTLYRRQTDIGYICGRL</sequence>
<evidence type="ECO:0000313" key="2">
    <source>
        <dbReference type="Proteomes" id="UP000821866"/>
    </source>
</evidence>
<evidence type="ECO:0000313" key="1">
    <source>
        <dbReference type="EMBL" id="KAH8031210.1"/>
    </source>
</evidence>
<dbReference type="Proteomes" id="UP000821866">
    <property type="component" value="Chromosome 3"/>
</dbReference>
<dbReference type="AlphaFoldDB" id="A0A9J6EA53"/>
<comment type="caution">
    <text evidence="1">The sequence shown here is derived from an EMBL/GenBank/DDBJ whole genome shotgun (WGS) entry which is preliminary data.</text>
</comment>
<organism evidence="1 2">
    <name type="scientific">Rhipicephalus microplus</name>
    <name type="common">Cattle tick</name>
    <name type="synonym">Boophilus microplus</name>
    <dbReference type="NCBI Taxonomy" id="6941"/>
    <lineage>
        <taxon>Eukaryota</taxon>
        <taxon>Metazoa</taxon>
        <taxon>Ecdysozoa</taxon>
        <taxon>Arthropoda</taxon>
        <taxon>Chelicerata</taxon>
        <taxon>Arachnida</taxon>
        <taxon>Acari</taxon>
        <taxon>Parasitiformes</taxon>
        <taxon>Ixodida</taxon>
        <taxon>Ixodoidea</taxon>
        <taxon>Ixodidae</taxon>
        <taxon>Rhipicephalinae</taxon>
        <taxon>Rhipicephalus</taxon>
        <taxon>Boophilus</taxon>
    </lineage>
</organism>
<reference evidence="1" key="1">
    <citation type="journal article" date="2020" name="Cell">
        <title>Large-Scale Comparative Analyses of Tick Genomes Elucidate Their Genetic Diversity and Vector Capacities.</title>
        <authorList>
            <consortium name="Tick Genome and Microbiome Consortium (TIGMIC)"/>
            <person name="Jia N."/>
            <person name="Wang J."/>
            <person name="Shi W."/>
            <person name="Du L."/>
            <person name="Sun Y."/>
            <person name="Zhan W."/>
            <person name="Jiang J.F."/>
            <person name="Wang Q."/>
            <person name="Zhang B."/>
            <person name="Ji P."/>
            <person name="Bell-Sakyi L."/>
            <person name="Cui X.M."/>
            <person name="Yuan T.T."/>
            <person name="Jiang B.G."/>
            <person name="Yang W.F."/>
            <person name="Lam T.T."/>
            <person name="Chang Q.C."/>
            <person name="Ding S.J."/>
            <person name="Wang X.J."/>
            <person name="Zhu J.G."/>
            <person name="Ruan X.D."/>
            <person name="Zhao L."/>
            <person name="Wei J.T."/>
            <person name="Ye R.Z."/>
            <person name="Que T.C."/>
            <person name="Du C.H."/>
            <person name="Zhou Y.H."/>
            <person name="Cheng J.X."/>
            <person name="Dai P.F."/>
            <person name="Guo W.B."/>
            <person name="Han X.H."/>
            <person name="Huang E.J."/>
            <person name="Li L.F."/>
            <person name="Wei W."/>
            <person name="Gao Y.C."/>
            <person name="Liu J.Z."/>
            <person name="Shao H.Z."/>
            <person name="Wang X."/>
            <person name="Wang C.C."/>
            <person name="Yang T.C."/>
            <person name="Huo Q.B."/>
            <person name="Li W."/>
            <person name="Chen H.Y."/>
            <person name="Chen S.E."/>
            <person name="Zhou L.G."/>
            <person name="Ni X.B."/>
            <person name="Tian J.H."/>
            <person name="Sheng Y."/>
            <person name="Liu T."/>
            <person name="Pan Y.S."/>
            <person name="Xia L.Y."/>
            <person name="Li J."/>
            <person name="Zhao F."/>
            <person name="Cao W.C."/>
        </authorList>
    </citation>
    <scope>NUCLEOTIDE SEQUENCE</scope>
    <source>
        <strain evidence="1">Rmic-2018</strain>
    </source>
</reference>
<dbReference type="VEuPathDB" id="VectorBase:LOC119172814"/>
<proteinExistence type="predicted"/>
<protein>
    <submittedName>
        <fullName evidence="1">Uncharacterized protein</fullName>
    </submittedName>
</protein>
<reference evidence="1" key="2">
    <citation type="submission" date="2021-09" db="EMBL/GenBank/DDBJ databases">
        <authorList>
            <person name="Jia N."/>
            <person name="Wang J."/>
            <person name="Shi W."/>
            <person name="Du L."/>
            <person name="Sun Y."/>
            <person name="Zhan W."/>
            <person name="Jiang J."/>
            <person name="Wang Q."/>
            <person name="Zhang B."/>
            <person name="Ji P."/>
            <person name="Sakyi L.B."/>
            <person name="Cui X."/>
            <person name="Yuan T."/>
            <person name="Jiang B."/>
            <person name="Yang W."/>
            <person name="Lam T.T.-Y."/>
            <person name="Chang Q."/>
            <person name="Ding S."/>
            <person name="Wang X."/>
            <person name="Zhu J."/>
            <person name="Ruan X."/>
            <person name="Zhao L."/>
            <person name="Wei J."/>
            <person name="Que T."/>
            <person name="Du C."/>
            <person name="Cheng J."/>
            <person name="Dai P."/>
            <person name="Han X."/>
            <person name="Huang E."/>
            <person name="Gao Y."/>
            <person name="Liu J."/>
            <person name="Shao H."/>
            <person name="Ye R."/>
            <person name="Li L."/>
            <person name="Wei W."/>
            <person name="Wang X."/>
            <person name="Wang C."/>
            <person name="Huo Q."/>
            <person name="Li W."/>
            <person name="Guo W."/>
            <person name="Chen H."/>
            <person name="Chen S."/>
            <person name="Zhou L."/>
            <person name="Zhou L."/>
            <person name="Ni X."/>
            <person name="Tian J."/>
            <person name="Zhou Y."/>
            <person name="Sheng Y."/>
            <person name="Liu T."/>
            <person name="Pan Y."/>
            <person name="Xia L."/>
            <person name="Li J."/>
            <person name="Zhao F."/>
            <person name="Cao W."/>
        </authorList>
    </citation>
    <scope>NUCLEOTIDE SEQUENCE</scope>
    <source>
        <strain evidence="1">Rmic-2018</strain>
        <tissue evidence="1">Larvae</tissue>
    </source>
</reference>
<name>A0A9J6EA53_RHIMP</name>
<dbReference type="EMBL" id="JABSTU010000005">
    <property type="protein sequence ID" value="KAH8031210.1"/>
    <property type="molecule type" value="Genomic_DNA"/>
</dbReference>
<keyword evidence="2" id="KW-1185">Reference proteome</keyword>
<accession>A0A9J6EA53</accession>
<gene>
    <name evidence="1" type="ORF">HPB51_014046</name>
</gene>